<evidence type="ECO:0000313" key="5">
    <source>
        <dbReference type="Ensembl" id="ENSXETP00000102143"/>
    </source>
</evidence>
<dbReference type="Pfam" id="PF00038">
    <property type="entry name" value="Filament"/>
    <property type="match status" value="1"/>
</dbReference>
<accession>A0A803J2U2</accession>
<dbReference type="Ensembl" id="ENSXETT00000110660">
    <property type="protein sequence ID" value="ENSXETP00000102143"/>
    <property type="gene ID" value="ENSXETG00000045090"/>
</dbReference>
<evidence type="ECO:0000259" key="4">
    <source>
        <dbReference type="PROSITE" id="PS51842"/>
    </source>
</evidence>
<evidence type="ECO:0000256" key="2">
    <source>
        <dbReference type="ARBA" id="ARBA00023054"/>
    </source>
</evidence>
<dbReference type="GO" id="GO:0005198">
    <property type="term" value="F:structural molecule activity"/>
    <property type="evidence" value="ECO:0007669"/>
    <property type="project" value="InterPro"/>
</dbReference>
<dbReference type="InParanoid" id="A0A803J2U2"/>
<protein>
    <submittedName>
        <fullName evidence="5">Keratin, type I cytoskeletal 15</fullName>
    </submittedName>
</protein>
<keyword evidence="2 3" id="KW-0175">Coiled coil</keyword>
<dbReference type="Gene3D" id="1.20.5.500">
    <property type="entry name" value="Single helix bin"/>
    <property type="match status" value="1"/>
</dbReference>
<dbReference type="PANTHER" id="PTHR23239:SF381">
    <property type="entry name" value="KERATIN, TYPE I CYTOSKELETAL 15"/>
    <property type="match status" value="1"/>
</dbReference>
<dbReference type="InterPro" id="IPR039008">
    <property type="entry name" value="IF_rod_dom"/>
</dbReference>
<dbReference type="PROSITE" id="PS51842">
    <property type="entry name" value="IF_ROD_2"/>
    <property type="match status" value="1"/>
</dbReference>
<dbReference type="Gene3D" id="1.20.5.170">
    <property type="match status" value="1"/>
</dbReference>
<dbReference type="GO" id="GO:0005882">
    <property type="term" value="C:intermediate filament"/>
    <property type="evidence" value="ECO:0007669"/>
    <property type="project" value="UniProtKB-KW"/>
</dbReference>
<proteinExistence type="predicted"/>
<reference evidence="5" key="1">
    <citation type="journal article" date="2010" name="Science">
        <title>The genome of the Western clawed frog Xenopus tropicalis.</title>
        <authorList>
            <person name="Hellsten U."/>
            <person name="Harland R.M."/>
            <person name="Gilchrist M.J."/>
            <person name="Hendrix D."/>
            <person name="Jurka J."/>
            <person name="Kapitonov V."/>
            <person name="Ovcharenko I."/>
            <person name="Putnam N.H."/>
            <person name="Shu S."/>
            <person name="Taher L."/>
            <person name="Blitz I.L."/>
            <person name="Blumberg B."/>
            <person name="Dichmann D.S."/>
            <person name="Dubchak I."/>
            <person name="Amaya E."/>
            <person name="Detter J.C."/>
            <person name="Fletcher R."/>
            <person name="Gerhard D.S."/>
            <person name="Goodstein D."/>
            <person name="Graves T."/>
            <person name="Grigoriev I.V."/>
            <person name="Grimwood J."/>
            <person name="Kawashima T."/>
            <person name="Lindquist E."/>
            <person name="Lucas S.M."/>
            <person name="Mead P.E."/>
            <person name="Mitros T."/>
            <person name="Ogino H."/>
            <person name="Ohta Y."/>
            <person name="Poliakov A.V."/>
            <person name="Pollet N."/>
            <person name="Robert J."/>
            <person name="Salamov A."/>
            <person name="Sater A.K."/>
            <person name="Schmutz J."/>
            <person name="Terry A."/>
            <person name="Vize P.D."/>
            <person name="Warren W.C."/>
            <person name="Wells D."/>
            <person name="Wills A."/>
            <person name="Wilson R.K."/>
            <person name="Zimmerman L.B."/>
            <person name="Zorn A.M."/>
            <person name="Grainger R."/>
            <person name="Grammer T."/>
            <person name="Khokha M.K."/>
            <person name="Richardson P.M."/>
            <person name="Rokhsar D.S."/>
        </authorList>
    </citation>
    <scope>NUCLEOTIDE SEQUENCE [LARGE SCALE GENOMIC DNA]</scope>
    <source>
        <strain evidence="5">Nigerian</strain>
    </source>
</reference>
<feature type="coiled-coil region" evidence="3">
    <location>
        <begin position="36"/>
        <end position="105"/>
    </location>
</feature>
<evidence type="ECO:0000256" key="3">
    <source>
        <dbReference type="SAM" id="Coils"/>
    </source>
</evidence>
<dbReference type="PRINTS" id="PR01248">
    <property type="entry name" value="TYPE1KERATIN"/>
</dbReference>
<dbReference type="InterPro" id="IPR002957">
    <property type="entry name" value="Keratin_I"/>
</dbReference>
<feature type="coiled-coil region" evidence="3">
    <location>
        <begin position="239"/>
        <end position="305"/>
    </location>
</feature>
<dbReference type="SUPFAM" id="SSF64593">
    <property type="entry name" value="Intermediate filament protein, coiled coil region"/>
    <property type="match status" value="2"/>
</dbReference>
<reference evidence="5" key="2">
    <citation type="submission" date="2021-03" db="UniProtKB">
        <authorList>
            <consortium name="Ensembl"/>
        </authorList>
    </citation>
    <scope>IDENTIFICATION</scope>
</reference>
<dbReference type="PANTHER" id="PTHR23239">
    <property type="entry name" value="INTERMEDIATE FILAMENT"/>
    <property type="match status" value="1"/>
</dbReference>
<dbReference type="AlphaFoldDB" id="A0A803J2U2"/>
<organism evidence="5">
    <name type="scientific">Xenopus tropicalis</name>
    <name type="common">Western clawed frog</name>
    <name type="synonym">Silurana tropicalis</name>
    <dbReference type="NCBI Taxonomy" id="8364"/>
    <lineage>
        <taxon>Eukaryota</taxon>
        <taxon>Metazoa</taxon>
        <taxon>Chordata</taxon>
        <taxon>Craniata</taxon>
        <taxon>Vertebrata</taxon>
        <taxon>Euteleostomi</taxon>
        <taxon>Amphibia</taxon>
        <taxon>Batrachia</taxon>
        <taxon>Anura</taxon>
        <taxon>Pipoidea</taxon>
        <taxon>Pipidae</taxon>
        <taxon>Xenopodinae</taxon>
        <taxon>Xenopus</taxon>
        <taxon>Silurana</taxon>
    </lineage>
</organism>
<feature type="domain" description="IF rod" evidence="4">
    <location>
        <begin position="32"/>
        <end position="341"/>
    </location>
</feature>
<dbReference type="Gene3D" id="1.20.5.1160">
    <property type="entry name" value="Vasodilator-stimulated phosphoprotein"/>
    <property type="match status" value="1"/>
</dbReference>
<keyword evidence="1" id="KW-0403">Intermediate filament</keyword>
<dbReference type="GeneTree" id="ENSGT00950000182969"/>
<name>A0A803J2U2_XENTR</name>
<sequence>MSFSGLDRKKCRYRVPGSREKWQSADLLPLSQKETLEQLNSRLAAYLEKVSQLEESNRHLEQKIQDLCERRARTSRDTSRYEKVIAEMEAQINRVKMENSELSLAVENTKLTANNFKAKYETELSLYQIITADIKEVKAADSHLEMETNCLKVELQIQTEELSSLKKDHQEDMAKLREDQSKCQVKVEVDSQPANDLTKTLEEMREHCKAIICNSNRKAEPWLVSKIRHYTHQNTIKPLQAEMVEVTLLRRTIQCLEAELETLHNMKASQRTTLIETEQNYATQLQRIQRIISRTEDELVKTRTDFKQMSADGGMLHYLKDLLQMEIKTYGQLMDVEEIRMEDMMYNASNGHPATLKTKQSELIIFTMFSIFWELLGKNLVLQELLQTIPLIINRCVGLARPGVSECRTGQTGGE</sequence>
<evidence type="ECO:0000256" key="1">
    <source>
        <dbReference type="ARBA" id="ARBA00022754"/>
    </source>
</evidence>
<dbReference type="SMART" id="SM01391">
    <property type="entry name" value="Filament"/>
    <property type="match status" value="1"/>
</dbReference>
<gene>
    <name evidence="5" type="primary">LOC105945215</name>
</gene>